<accession>A0AAD3CGQ3</accession>
<protein>
    <submittedName>
        <fullName evidence="2">Uncharacterized protein</fullName>
    </submittedName>
</protein>
<comment type="caution">
    <text evidence="2">The sequence shown here is derived from an EMBL/GenBank/DDBJ whole genome shotgun (WGS) entry which is preliminary data.</text>
</comment>
<feature type="region of interest" description="Disordered" evidence="1">
    <location>
        <begin position="248"/>
        <end position="274"/>
    </location>
</feature>
<gene>
    <name evidence="2" type="ORF">CTEN210_00769</name>
</gene>
<evidence type="ECO:0000256" key="1">
    <source>
        <dbReference type="SAM" id="MobiDB-lite"/>
    </source>
</evidence>
<proteinExistence type="predicted"/>
<keyword evidence="3" id="KW-1185">Reference proteome</keyword>
<dbReference type="InterPro" id="IPR002110">
    <property type="entry name" value="Ankyrin_rpt"/>
</dbReference>
<dbReference type="InterPro" id="IPR036770">
    <property type="entry name" value="Ankyrin_rpt-contain_sf"/>
</dbReference>
<dbReference type="Pfam" id="PF12796">
    <property type="entry name" value="Ank_2"/>
    <property type="match status" value="1"/>
</dbReference>
<name>A0AAD3CGQ3_9STRA</name>
<dbReference type="EMBL" id="BLLK01000019">
    <property type="protein sequence ID" value="GFH44295.1"/>
    <property type="molecule type" value="Genomic_DNA"/>
</dbReference>
<reference evidence="2 3" key="1">
    <citation type="journal article" date="2021" name="Sci. Rep.">
        <title>The genome of the diatom Chaetoceros tenuissimus carries an ancient integrated fragment of an extant virus.</title>
        <authorList>
            <person name="Hongo Y."/>
            <person name="Kimura K."/>
            <person name="Takaki Y."/>
            <person name="Yoshida Y."/>
            <person name="Baba S."/>
            <person name="Kobayashi G."/>
            <person name="Nagasaki K."/>
            <person name="Hano T."/>
            <person name="Tomaru Y."/>
        </authorList>
    </citation>
    <scope>NUCLEOTIDE SEQUENCE [LARGE SCALE GENOMIC DNA]</scope>
    <source>
        <strain evidence="2 3">NIES-3715</strain>
    </source>
</reference>
<evidence type="ECO:0000313" key="3">
    <source>
        <dbReference type="Proteomes" id="UP001054902"/>
    </source>
</evidence>
<dbReference type="AlphaFoldDB" id="A0AAD3CGQ3"/>
<feature type="compositionally biased region" description="Polar residues" evidence="1">
    <location>
        <begin position="254"/>
        <end position="263"/>
    </location>
</feature>
<dbReference type="Proteomes" id="UP001054902">
    <property type="component" value="Unassembled WGS sequence"/>
</dbReference>
<dbReference type="Gene3D" id="1.25.40.20">
    <property type="entry name" value="Ankyrin repeat-containing domain"/>
    <property type="match status" value="1"/>
</dbReference>
<organism evidence="2 3">
    <name type="scientific">Chaetoceros tenuissimus</name>
    <dbReference type="NCBI Taxonomy" id="426638"/>
    <lineage>
        <taxon>Eukaryota</taxon>
        <taxon>Sar</taxon>
        <taxon>Stramenopiles</taxon>
        <taxon>Ochrophyta</taxon>
        <taxon>Bacillariophyta</taxon>
        <taxon>Coscinodiscophyceae</taxon>
        <taxon>Chaetocerotophycidae</taxon>
        <taxon>Chaetocerotales</taxon>
        <taxon>Chaetocerotaceae</taxon>
        <taxon>Chaetoceros</taxon>
    </lineage>
</organism>
<evidence type="ECO:0000313" key="2">
    <source>
        <dbReference type="EMBL" id="GFH44295.1"/>
    </source>
</evidence>
<dbReference type="SUPFAM" id="SSF48403">
    <property type="entry name" value="Ankyrin repeat"/>
    <property type="match status" value="1"/>
</dbReference>
<sequence length="274" mass="31470">MSSHINSTDSNGTLPELCTDNVLLTLLNLCILNKCPMATLKAFLEVDPTLSYQVDANGMTPLHILCATRGSETDLVKYMLEHDDARAAKMQDDSGRTPLHHLMFYTCYPKRKDLTQWQQDGSTSSLHSYDMSVESEVFIEVIHYLPGGIHDNLPQRSTNEDEFECMIETTRELCRVASWALFAQDEMKNTPIDVLYDCIMRSSDHKINSKRDRAEILRKILQDELKQHYLREKQYLEKHYCKIRFVESSDEDSTPATASTEVSDFSVGYDYSEE</sequence>